<keyword evidence="3" id="KW-1185">Reference proteome</keyword>
<evidence type="ECO:0000313" key="2">
    <source>
        <dbReference type="EMBL" id="GBP53725.1"/>
    </source>
</evidence>
<evidence type="ECO:0000313" key="3">
    <source>
        <dbReference type="Proteomes" id="UP000299102"/>
    </source>
</evidence>
<sequence length="250" mass="27008">MLHRILQLPVGALELKPGRRSIKDDPHLGRPTTFSQRKASRASVKGSFRSCFIHSSSYKFAISHVYGAHYRALAHTTLNQRKANIGPKAGSLGQGKYFCQGTEIRVVVKEQIQGSAMSRMITHVARNAAGAARGETTVKPLLPNSSEELLPWRQVANGLGAQSERPRAGGGGGGGRPRPGPPAAVEPEISVRDIFHTTDNGLGRAVVPAGRRSRFSWRVPGSLLKWGKLFKIKDLGTNSMSAWAKTLAES</sequence>
<dbReference type="Proteomes" id="UP000299102">
    <property type="component" value="Unassembled WGS sequence"/>
</dbReference>
<reference evidence="2 3" key="1">
    <citation type="journal article" date="2019" name="Commun. Biol.">
        <title>The bagworm genome reveals a unique fibroin gene that provides high tensile strength.</title>
        <authorList>
            <person name="Kono N."/>
            <person name="Nakamura H."/>
            <person name="Ohtoshi R."/>
            <person name="Tomita M."/>
            <person name="Numata K."/>
            <person name="Arakawa K."/>
        </authorList>
    </citation>
    <scope>NUCLEOTIDE SEQUENCE [LARGE SCALE GENOMIC DNA]</scope>
</reference>
<proteinExistence type="predicted"/>
<evidence type="ECO:0000256" key="1">
    <source>
        <dbReference type="SAM" id="MobiDB-lite"/>
    </source>
</evidence>
<feature type="region of interest" description="Disordered" evidence="1">
    <location>
        <begin position="161"/>
        <end position="185"/>
    </location>
</feature>
<feature type="compositionally biased region" description="Gly residues" evidence="1">
    <location>
        <begin position="168"/>
        <end position="177"/>
    </location>
</feature>
<protein>
    <submittedName>
        <fullName evidence="2">Uncharacterized protein</fullName>
    </submittedName>
</protein>
<name>A0A4C1WUA4_EUMVA</name>
<dbReference type="AlphaFoldDB" id="A0A4C1WUA4"/>
<comment type="caution">
    <text evidence="2">The sequence shown here is derived from an EMBL/GenBank/DDBJ whole genome shotgun (WGS) entry which is preliminary data.</text>
</comment>
<dbReference type="EMBL" id="BGZK01000632">
    <property type="protein sequence ID" value="GBP53725.1"/>
    <property type="molecule type" value="Genomic_DNA"/>
</dbReference>
<organism evidence="2 3">
    <name type="scientific">Eumeta variegata</name>
    <name type="common">Bagworm moth</name>
    <name type="synonym">Eumeta japonica</name>
    <dbReference type="NCBI Taxonomy" id="151549"/>
    <lineage>
        <taxon>Eukaryota</taxon>
        <taxon>Metazoa</taxon>
        <taxon>Ecdysozoa</taxon>
        <taxon>Arthropoda</taxon>
        <taxon>Hexapoda</taxon>
        <taxon>Insecta</taxon>
        <taxon>Pterygota</taxon>
        <taxon>Neoptera</taxon>
        <taxon>Endopterygota</taxon>
        <taxon>Lepidoptera</taxon>
        <taxon>Glossata</taxon>
        <taxon>Ditrysia</taxon>
        <taxon>Tineoidea</taxon>
        <taxon>Psychidae</taxon>
        <taxon>Oiketicinae</taxon>
        <taxon>Eumeta</taxon>
    </lineage>
</organism>
<gene>
    <name evidence="2" type="ORF">EVAR_39879_1</name>
</gene>
<accession>A0A4C1WUA4</accession>